<dbReference type="CDD" id="cd09917">
    <property type="entry name" value="F-box_SF"/>
    <property type="match status" value="1"/>
</dbReference>
<dbReference type="InterPro" id="IPR032675">
    <property type="entry name" value="LRR_dom_sf"/>
</dbReference>
<dbReference type="Proteomes" id="UP000789570">
    <property type="component" value="Unassembled WGS sequence"/>
</dbReference>
<sequence>MATKLPNETLQHIFNFVDDAKTLYSIIQVNRAWCQNGIKFLWKDPFRNDIKLKNHIKILPTLLSFINYDYILIENENLSTKKEEIQSLSEPFSFNYPRLITHLDFHHLSRIVLKSLKKSQCFGRSNEQDSRVRPYLIFLSLIFEAILIFNFERCLSMVLNIPASKQSLENLQYLEIGSNILKLSVLENLSKLCKKLRTIQIREDNFDAIQQYLISLIRNQYYLENLIIFGNGVAVGSNYDATISNILLTVQDVAHSLKKLEIADVFMRDKEALKALIQCKNISTLHFENSFISPENFQWIALAELPRLQSLKFTRNWTEETNENPMAKIFLDKRKSFGLKELFLNNSKIENFGLLGLVSSNCRNLVSLSVLVKSNEDISNISSFLKDTSTLEKLELSTSGPHTYDFNTETIIEMAKILPKQIYHVNLLKVIDSLVECEKFLEHCSADLNHFYVEFSQYYFFKVDRHIEFVKNWSTKNGKEIKILNITWYNINLEWWR</sequence>
<evidence type="ECO:0000313" key="3">
    <source>
        <dbReference type="Proteomes" id="UP000789570"/>
    </source>
</evidence>
<dbReference type="Pfam" id="PF12937">
    <property type="entry name" value="F-box-like"/>
    <property type="match status" value="1"/>
</dbReference>
<dbReference type="SUPFAM" id="SSF52047">
    <property type="entry name" value="RNI-like"/>
    <property type="match status" value="1"/>
</dbReference>
<dbReference type="EMBL" id="CAJVPQ010003784">
    <property type="protein sequence ID" value="CAG8637221.1"/>
    <property type="molecule type" value="Genomic_DNA"/>
</dbReference>
<protein>
    <submittedName>
        <fullName evidence="2">13323_t:CDS:1</fullName>
    </submittedName>
</protein>
<reference evidence="2" key="1">
    <citation type="submission" date="2021-06" db="EMBL/GenBank/DDBJ databases">
        <authorList>
            <person name="Kallberg Y."/>
            <person name="Tangrot J."/>
            <person name="Rosling A."/>
        </authorList>
    </citation>
    <scope>NUCLEOTIDE SEQUENCE</scope>
    <source>
        <strain evidence="2">UK204</strain>
    </source>
</reference>
<gene>
    <name evidence="2" type="ORF">FCALED_LOCUS10376</name>
</gene>
<proteinExistence type="predicted"/>
<comment type="caution">
    <text evidence="2">The sequence shown here is derived from an EMBL/GenBank/DDBJ whole genome shotgun (WGS) entry which is preliminary data.</text>
</comment>
<dbReference type="AlphaFoldDB" id="A0A9N9DEK7"/>
<accession>A0A9N9DEK7</accession>
<dbReference type="InterPro" id="IPR036047">
    <property type="entry name" value="F-box-like_dom_sf"/>
</dbReference>
<dbReference type="InterPro" id="IPR001810">
    <property type="entry name" value="F-box_dom"/>
</dbReference>
<evidence type="ECO:0000313" key="2">
    <source>
        <dbReference type="EMBL" id="CAG8637221.1"/>
    </source>
</evidence>
<dbReference type="Gene3D" id="3.80.10.10">
    <property type="entry name" value="Ribonuclease Inhibitor"/>
    <property type="match status" value="1"/>
</dbReference>
<dbReference type="OrthoDB" id="2317252at2759"/>
<evidence type="ECO:0000259" key="1">
    <source>
        <dbReference type="Pfam" id="PF12937"/>
    </source>
</evidence>
<name>A0A9N9DEK7_9GLOM</name>
<organism evidence="2 3">
    <name type="scientific">Funneliformis caledonium</name>
    <dbReference type="NCBI Taxonomy" id="1117310"/>
    <lineage>
        <taxon>Eukaryota</taxon>
        <taxon>Fungi</taxon>
        <taxon>Fungi incertae sedis</taxon>
        <taxon>Mucoromycota</taxon>
        <taxon>Glomeromycotina</taxon>
        <taxon>Glomeromycetes</taxon>
        <taxon>Glomerales</taxon>
        <taxon>Glomeraceae</taxon>
        <taxon>Funneliformis</taxon>
    </lineage>
</organism>
<dbReference type="SUPFAM" id="SSF81383">
    <property type="entry name" value="F-box domain"/>
    <property type="match status" value="1"/>
</dbReference>
<keyword evidence="3" id="KW-1185">Reference proteome</keyword>
<feature type="domain" description="F-box" evidence="1">
    <location>
        <begin position="4"/>
        <end position="47"/>
    </location>
</feature>